<dbReference type="PANTHER" id="PTHR43103:SF5">
    <property type="entry name" value="4-EPIMERASE, PUTATIVE (AFU_ORTHOLOGUE AFUA_7G00360)-RELATED"/>
    <property type="match status" value="1"/>
</dbReference>
<dbReference type="InterPro" id="IPR001509">
    <property type="entry name" value="Epimerase_deHydtase"/>
</dbReference>
<protein>
    <submittedName>
        <fullName evidence="5">NAD(P)-dependent oxidoreductase</fullName>
    </submittedName>
</protein>
<sequence>MTQPPTATPTASATVGATAPAAPPFGRLLLTGAAGGIGRQLRERLGAHCQTLRLSDRDLAALGPARAGEEFMPARLEDAAAMHDLLAGVDAVVHLGGVSVEAPWEPILQANIVGLFHLYEAARRQGTKRIVFASSNHVTGFYRQDETIDTLAPPRPDGLYGVSKAFGENLSRMYWHRHGIQTVCLRIGSVTPAPVDRRMLATWLSIDDMERLVIASLRTPVAGHTIVFGMSDNGQRWWDNRHAAHIGYQPQDSSERFRAQVEAAQPVWLDASDPAIAYQGGRFVGLGPYDDLPEHLPAYLRGQA</sequence>
<accession>A0ABU9CF88</accession>
<organism evidence="5 6">
    <name type="scientific">Pseudaquabacterium inlustre</name>
    <dbReference type="NCBI Taxonomy" id="2984192"/>
    <lineage>
        <taxon>Bacteria</taxon>
        <taxon>Pseudomonadati</taxon>
        <taxon>Pseudomonadota</taxon>
        <taxon>Betaproteobacteria</taxon>
        <taxon>Burkholderiales</taxon>
        <taxon>Sphaerotilaceae</taxon>
        <taxon>Pseudaquabacterium</taxon>
    </lineage>
</organism>
<gene>
    <name evidence="5" type="ORF">AACH10_03250</name>
</gene>
<evidence type="ECO:0000313" key="5">
    <source>
        <dbReference type="EMBL" id="MEK8049247.1"/>
    </source>
</evidence>
<proteinExistence type="inferred from homology"/>
<comment type="caution">
    <text evidence="5">The sequence shown here is derived from an EMBL/GenBank/DDBJ whole genome shotgun (WGS) entry which is preliminary data.</text>
</comment>
<dbReference type="CDD" id="cd08946">
    <property type="entry name" value="SDR_e"/>
    <property type="match status" value="1"/>
</dbReference>
<evidence type="ECO:0000256" key="1">
    <source>
        <dbReference type="ARBA" id="ARBA00007637"/>
    </source>
</evidence>
<dbReference type="Proteomes" id="UP001365405">
    <property type="component" value="Unassembled WGS sequence"/>
</dbReference>
<comment type="similarity">
    <text evidence="1">Belongs to the NAD(P)-dependent epimerase/dehydratase family.</text>
</comment>
<feature type="domain" description="NAD-dependent epimerase/dehydratase" evidence="4">
    <location>
        <begin position="29"/>
        <end position="190"/>
    </location>
</feature>
<evidence type="ECO:0000256" key="3">
    <source>
        <dbReference type="ARBA" id="ARBA00023027"/>
    </source>
</evidence>
<keyword evidence="2" id="KW-0560">Oxidoreductase</keyword>
<evidence type="ECO:0000313" key="6">
    <source>
        <dbReference type="Proteomes" id="UP001365405"/>
    </source>
</evidence>
<name>A0ABU9CF88_9BURK</name>
<dbReference type="InterPro" id="IPR036291">
    <property type="entry name" value="NAD(P)-bd_dom_sf"/>
</dbReference>
<keyword evidence="3" id="KW-0520">NAD</keyword>
<dbReference type="PANTHER" id="PTHR43103">
    <property type="entry name" value="NUCLEOSIDE-DIPHOSPHATE-SUGAR EPIMERASE"/>
    <property type="match status" value="1"/>
</dbReference>
<dbReference type="RefSeq" id="WP_341408918.1">
    <property type="nucleotide sequence ID" value="NZ_JBBUTH010000001.1"/>
</dbReference>
<dbReference type="EMBL" id="JBBUTH010000001">
    <property type="protein sequence ID" value="MEK8049247.1"/>
    <property type="molecule type" value="Genomic_DNA"/>
</dbReference>
<evidence type="ECO:0000259" key="4">
    <source>
        <dbReference type="Pfam" id="PF01370"/>
    </source>
</evidence>
<evidence type="ECO:0000256" key="2">
    <source>
        <dbReference type="ARBA" id="ARBA00023002"/>
    </source>
</evidence>
<reference evidence="5 6" key="1">
    <citation type="submission" date="2024-04" db="EMBL/GenBank/DDBJ databases">
        <title>Novel species of the genus Ideonella isolated from streams.</title>
        <authorList>
            <person name="Lu H."/>
        </authorList>
    </citation>
    <scope>NUCLEOTIDE SEQUENCE [LARGE SCALE GENOMIC DNA]</scope>
    <source>
        <strain evidence="5 6">DXS22W</strain>
    </source>
</reference>
<dbReference type="SUPFAM" id="SSF51735">
    <property type="entry name" value="NAD(P)-binding Rossmann-fold domains"/>
    <property type="match status" value="1"/>
</dbReference>
<dbReference type="Pfam" id="PF01370">
    <property type="entry name" value="Epimerase"/>
    <property type="match status" value="1"/>
</dbReference>
<dbReference type="Gene3D" id="3.40.50.720">
    <property type="entry name" value="NAD(P)-binding Rossmann-like Domain"/>
    <property type="match status" value="1"/>
</dbReference>
<keyword evidence="6" id="KW-1185">Reference proteome</keyword>